<reference evidence="6 7" key="1">
    <citation type="submission" date="2024-01" db="EMBL/GenBank/DDBJ databases">
        <authorList>
            <person name="Allen C."/>
            <person name="Tagirdzhanova G."/>
        </authorList>
    </citation>
    <scope>NUCLEOTIDE SEQUENCE [LARGE SCALE GENOMIC DNA]</scope>
</reference>
<feature type="domain" description="Uracil-DNA glycosylase-like" evidence="5">
    <location>
        <begin position="146"/>
        <end position="347"/>
    </location>
</feature>
<feature type="compositionally biased region" description="Low complexity" evidence="4">
    <location>
        <begin position="92"/>
        <end position="111"/>
    </location>
</feature>
<dbReference type="PANTHER" id="PTHR12159:SF9">
    <property type="entry name" value="G_T MISMATCH-SPECIFIC THYMINE DNA GLYCOSYLASE"/>
    <property type="match status" value="1"/>
</dbReference>
<dbReference type="InterPro" id="IPR036895">
    <property type="entry name" value="Uracil-DNA_glycosylase-like_sf"/>
</dbReference>
<dbReference type="Pfam" id="PF03167">
    <property type="entry name" value="UDG"/>
    <property type="match status" value="1"/>
</dbReference>
<feature type="region of interest" description="Disordered" evidence="4">
    <location>
        <begin position="26"/>
        <end position="132"/>
    </location>
</feature>
<sequence length="362" mass="39450">MAEDETIPRPSFAGRLRVADFMYASEDNNGTAGSVLPPPRRLRGRSSPRVSPSTSPSPRASARASPRAATKRKLEYDEDASVALRSIPRFGPPAATTAEASRSSSQSSGSPTKERRGAKAKNPRKAPSKYAPPSTYAHLPLLPDALGPNLLVLFVGLNPGIETARSGHSYAHPSNLFWKLMYSSGVLPERCTAQEDRTLPERFQLGLTNIVARPSRNGAELKASELDDGVAILDAKARRWRPEVMCMVGKGIWDSVVRVRQRQGRPKPAAFQYGWQDESENMGMHSANGARGSVKDEILADEEGVVTEDGVRLDPDWKGARVFVASSTSGLAATLLPAQKEAIWRQLGEWVEARRKEISEGR</sequence>
<keyword evidence="7" id="KW-1185">Reference proteome</keyword>
<dbReference type="SUPFAM" id="SSF52141">
    <property type="entry name" value="Uracil-DNA glycosylase-like"/>
    <property type="match status" value="1"/>
</dbReference>
<evidence type="ECO:0000313" key="6">
    <source>
        <dbReference type="EMBL" id="CAK7226685.1"/>
    </source>
</evidence>
<evidence type="ECO:0000256" key="3">
    <source>
        <dbReference type="ARBA" id="ARBA00023204"/>
    </source>
</evidence>
<proteinExistence type="predicted"/>
<keyword evidence="3" id="KW-0234">DNA repair</keyword>
<evidence type="ECO:0000259" key="5">
    <source>
        <dbReference type="Pfam" id="PF03167"/>
    </source>
</evidence>
<protein>
    <submittedName>
        <fullName evidence="6">Uracil DNA N-glycosylase Thp1</fullName>
        <ecNumber evidence="6">3.2.2.29</ecNumber>
    </submittedName>
</protein>
<gene>
    <name evidence="6" type="primary">thp1</name>
    <name evidence="6" type="ORF">SCUCBS95973_006282</name>
</gene>
<feature type="compositionally biased region" description="Basic residues" evidence="4">
    <location>
        <begin position="118"/>
        <end position="127"/>
    </location>
</feature>
<evidence type="ECO:0000256" key="4">
    <source>
        <dbReference type="SAM" id="MobiDB-lite"/>
    </source>
</evidence>
<dbReference type="CDD" id="cd10028">
    <property type="entry name" value="UDG-F2_TDG_MUG"/>
    <property type="match status" value="1"/>
</dbReference>
<dbReference type="EMBL" id="CAWUHB010000037">
    <property type="protein sequence ID" value="CAK7226685.1"/>
    <property type="molecule type" value="Genomic_DNA"/>
</dbReference>
<evidence type="ECO:0000313" key="7">
    <source>
        <dbReference type="Proteomes" id="UP001642405"/>
    </source>
</evidence>
<keyword evidence="6" id="KW-0326">Glycosidase</keyword>
<dbReference type="InterPro" id="IPR015637">
    <property type="entry name" value="MUG/TDG"/>
</dbReference>
<dbReference type="Proteomes" id="UP001642405">
    <property type="component" value="Unassembled WGS sequence"/>
</dbReference>
<dbReference type="PANTHER" id="PTHR12159">
    <property type="entry name" value="G/T AND G/U MISMATCH-SPECIFIC DNA GLYCOSYLASE"/>
    <property type="match status" value="1"/>
</dbReference>
<dbReference type="GO" id="GO:0141016">
    <property type="term" value="F:G/T mismatch-specific thymine-DNA glycosylase activity"/>
    <property type="evidence" value="ECO:0007669"/>
    <property type="project" value="UniProtKB-EC"/>
</dbReference>
<organism evidence="6 7">
    <name type="scientific">Sporothrix curviconia</name>
    <dbReference type="NCBI Taxonomy" id="1260050"/>
    <lineage>
        <taxon>Eukaryota</taxon>
        <taxon>Fungi</taxon>
        <taxon>Dikarya</taxon>
        <taxon>Ascomycota</taxon>
        <taxon>Pezizomycotina</taxon>
        <taxon>Sordariomycetes</taxon>
        <taxon>Sordariomycetidae</taxon>
        <taxon>Ophiostomatales</taxon>
        <taxon>Ophiostomataceae</taxon>
        <taxon>Sporothrix</taxon>
    </lineage>
</organism>
<name>A0ABP0C6B5_9PEZI</name>
<accession>A0ABP0C6B5</accession>
<dbReference type="InterPro" id="IPR005122">
    <property type="entry name" value="Uracil-DNA_glycosylase-like"/>
</dbReference>
<feature type="compositionally biased region" description="Low complexity" evidence="4">
    <location>
        <begin position="47"/>
        <end position="68"/>
    </location>
</feature>
<dbReference type="EC" id="3.2.2.29" evidence="6"/>
<keyword evidence="2 6" id="KW-0378">Hydrolase</keyword>
<evidence type="ECO:0000256" key="1">
    <source>
        <dbReference type="ARBA" id="ARBA00022763"/>
    </source>
</evidence>
<evidence type="ECO:0000256" key="2">
    <source>
        <dbReference type="ARBA" id="ARBA00022801"/>
    </source>
</evidence>
<dbReference type="Gene3D" id="3.40.470.10">
    <property type="entry name" value="Uracil-DNA glycosylase-like domain"/>
    <property type="match status" value="1"/>
</dbReference>
<comment type="caution">
    <text evidence="6">The sequence shown here is derived from an EMBL/GenBank/DDBJ whole genome shotgun (WGS) entry which is preliminary data.</text>
</comment>
<keyword evidence="1" id="KW-0227">DNA damage</keyword>